<dbReference type="HOGENOM" id="CLU_2717980_0_0_10"/>
<name>H1YC54_9SPHI</name>
<dbReference type="STRING" id="714943.Mucpa_5546"/>
<keyword evidence="2" id="KW-1185">Reference proteome</keyword>
<reference evidence="1" key="1">
    <citation type="submission" date="2011-09" db="EMBL/GenBank/DDBJ databases">
        <title>The permanent draft genome of Mucilaginibacter paludis DSM 18603.</title>
        <authorList>
            <consortium name="US DOE Joint Genome Institute (JGI-PGF)"/>
            <person name="Lucas S."/>
            <person name="Han J."/>
            <person name="Lapidus A."/>
            <person name="Bruce D."/>
            <person name="Goodwin L."/>
            <person name="Pitluck S."/>
            <person name="Peters L."/>
            <person name="Kyrpides N."/>
            <person name="Mavromatis K."/>
            <person name="Ivanova N."/>
            <person name="Mikhailova N."/>
            <person name="Held B."/>
            <person name="Detter J.C."/>
            <person name="Tapia R."/>
            <person name="Han C."/>
            <person name="Land M."/>
            <person name="Hauser L."/>
            <person name="Markowitz V."/>
            <person name="Cheng J.-F."/>
            <person name="Hugenholtz P."/>
            <person name="Woyke T."/>
            <person name="Wu D."/>
            <person name="Tindall B."/>
            <person name="Brambilla E."/>
            <person name="Klenk H.-P."/>
            <person name="Eisen J.A."/>
        </authorList>
    </citation>
    <scope>NUCLEOTIDE SEQUENCE [LARGE SCALE GENOMIC DNA]</scope>
    <source>
        <strain evidence="1">DSM 18603</strain>
    </source>
</reference>
<protein>
    <submittedName>
        <fullName evidence="1">Uncharacterized protein</fullName>
    </submittedName>
</protein>
<dbReference type="OrthoDB" id="798900at2"/>
<dbReference type="EMBL" id="CM001403">
    <property type="protein sequence ID" value="EHQ29617.1"/>
    <property type="molecule type" value="Genomic_DNA"/>
</dbReference>
<evidence type="ECO:0000313" key="2">
    <source>
        <dbReference type="Proteomes" id="UP000002774"/>
    </source>
</evidence>
<dbReference type="eggNOG" id="ENOG502ZGQD">
    <property type="taxonomic scope" value="Bacteria"/>
</dbReference>
<sequence length="72" mass="8098">MKTKLSNNSFFRTHKSFSAEEIMAAGGAMAFGIKSGKDNYKLIEALKAVPPIEPFSDDEWAQILRQLKDSKY</sequence>
<accession>H1YC54</accession>
<proteinExistence type="predicted"/>
<gene>
    <name evidence="1" type="ORF">Mucpa_5546</name>
</gene>
<organism evidence="1 2">
    <name type="scientific">Mucilaginibacter paludis DSM 18603</name>
    <dbReference type="NCBI Taxonomy" id="714943"/>
    <lineage>
        <taxon>Bacteria</taxon>
        <taxon>Pseudomonadati</taxon>
        <taxon>Bacteroidota</taxon>
        <taxon>Sphingobacteriia</taxon>
        <taxon>Sphingobacteriales</taxon>
        <taxon>Sphingobacteriaceae</taxon>
        <taxon>Mucilaginibacter</taxon>
    </lineage>
</organism>
<evidence type="ECO:0000313" key="1">
    <source>
        <dbReference type="EMBL" id="EHQ29617.1"/>
    </source>
</evidence>
<dbReference type="AlphaFoldDB" id="H1YC54"/>
<dbReference type="Proteomes" id="UP000002774">
    <property type="component" value="Chromosome"/>
</dbReference>
<dbReference type="RefSeq" id="WP_008510924.1">
    <property type="nucleotide sequence ID" value="NZ_CM001403.1"/>
</dbReference>